<dbReference type="GO" id="GO:0005737">
    <property type="term" value="C:cytoplasm"/>
    <property type="evidence" value="ECO:0007669"/>
    <property type="project" value="TreeGrafter"/>
</dbReference>
<dbReference type="OrthoDB" id="304253at2157"/>
<keyword evidence="1" id="KW-0324">Glycolysis</keyword>
<dbReference type="InterPro" id="IPR001345">
    <property type="entry name" value="PG/BPGM_mutase_AS"/>
</dbReference>
<dbReference type="CDD" id="cd07067">
    <property type="entry name" value="HP_PGM_like"/>
    <property type="match status" value="1"/>
</dbReference>
<dbReference type="STRING" id="397948.Cmaq_0729"/>
<evidence type="ECO:0000256" key="3">
    <source>
        <dbReference type="PIRSR" id="PIRSR613078-2"/>
    </source>
</evidence>
<feature type="binding site" evidence="3">
    <location>
        <position position="62"/>
    </location>
    <ligand>
        <name>substrate</name>
    </ligand>
</feature>
<evidence type="ECO:0000256" key="2">
    <source>
        <dbReference type="ARBA" id="ARBA00023235"/>
    </source>
</evidence>
<sequence length="202" mass="22805">MVIIYLVRHGESTLNREGVLQSRDINVGSLTERGRLEALCAARFLKNMAKGVGRIISSPLLRARETASIIANEIKAELIIDERVREVNMGEWEMMRISDIGPEFLKYSRDPLKHPPPGGENAEAVLGRVINMINELMEDTVVVSHYQPIASLITHVIGSSQSNIYRIRIDTGSVSAVFRDDEWGDWRVLFVNIKPFNFLNCK</sequence>
<dbReference type="HOGENOM" id="CLU_033323_8_2_2"/>
<dbReference type="GeneID" id="5709064"/>
<keyword evidence="2" id="KW-0413">Isomerase</keyword>
<dbReference type="InterPro" id="IPR050275">
    <property type="entry name" value="PGM_Phosphatase"/>
</dbReference>
<protein>
    <submittedName>
        <fullName evidence="4">Phosphoglycerate mutase</fullName>
    </submittedName>
</protein>
<dbReference type="SUPFAM" id="SSF53254">
    <property type="entry name" value="Phosphoglycerate mutase-like"/>
    <property type="match status" value="1"/>
</dbReference>
<dbReference type="InterPro" id="IPR013078">
    <property type="entry name" value="His_Pase_superF_clade-1"/>
</dbReference>
<reference evidence="4 5" key="1">
    <citation type="submission" date="2007-10" db="EMBL/GenBank/DDBJ databases">
        <title>Complete sequence of Caldivirga maquilingensis IC-167.</title>
        <authorList>
            <consortium name="US DOE Joint Genome Institute"/>
            <person name="Copeland A."/>
            <person name="Lucas S."/>
            <person name="Lapidus A."/>
            <person name="Barry K."/>
            <person name="Glavina del Rio T."/>
            <person name="Dalin E."/>
            <person name="Tice H."/>
            <person name="Pitluck S."/>
            <person name="Saunders E."/>
            <person name="Brettin T."/>
            <person name="Bruce D."/>
            <person name="Detter J.C."/>
            <person name="Han C."/>
            <person name="Schmutz J."/>
            <person name="Larimer F."/>
            <person name="Land M."/>
            <person name="Hauser L."/>
            <person name="Kyrpides N."/>
            <person name="Ivanova N."/>
            <person name="Biddle J.F."/>
            <person name="Zhang Z."/>
            <person name="Fitz-Gibbon S.T."/>
            <person name="Lowe T.M."/>
            <person name="Saltikov C."/>
            <person name="House C.H."/>
            <person name="Richardson P."/>
        </authorList>
    </citation>
    <scope>NUCLEOTIDE SEQUENCE [LARGE SCALE GENOMIC DNA]</scope>
    <source>
        <strain evidence="5">ATCC 700844 / DSM 13496 / JCM 10307 / IC-167</strain>
    </source>
</reference>
<dbReference type="GO" id="GO:0016791">
    <property type="term" value="F:phosphatase activity"/>
    <property type="evidence" value="ECO:0007669"/>
    <property type="project" value="TreeGrafter"/>
</dbReference>
<gene>
    <name evidence="4" type="ordered locus">Cmaq_0729</name>
</gene>
<dbReference type="Gene3D" id="3.40.50.1240">
    <property type="entry name" value="Phosphoglycerate mutase-like"/>
    <property type="match status" value="1"/>
</dbReference>
<dbReference type="EMBL" id="CP000852">
    <property type="protein sequence ID" value="ABW01565.1"/>
    <property type="molecule type" value="Genomic_DNA"/>
</dbReference>
<dbReference type="SMART" id="SM00855">
    <property type="entry name" value="PGAM"/>
    <property type="match status" value="1"/>
</dbReference>
<dbReference type="KEGG" id="cma:Cmaq_0729"/>
<dbReference type="AlphaFoldDB" id="A8MCQ9"/>
<evidence type="ECO:0000256" key="1">
    <source>
        <dbReference type="ARBA" id="ARBA00023152"/>
    </source>
</evidence>
<dbReference type="PANTHER" id="PTHR48100:SF1">
    <property type="entry name" value="HISTIDINE PHOSPHATASE FAMILY PROTEIN-RELATED"/>
    <property type="match status" value="1"/>
</dbReference>
<dbReference type="Pfam" id="PF00300">
    <property type="entry name" value="His_Phos_1"/>
    <property type="match status" value="1"/>
</dbReference>
<feature type="binding site" evidence="3">
    <location>
        <begin position="8"/>
        <end position="15"/>
    </location>
    <ligand>
        <name>substrate</name>
    </ligand>
</feature>
<dbReference type="eggNOG" id="arCOG01991">
    <property type="taxonomic scope" value="Archaea"/>
</dbReference>
<keyword evidence="5" id="KW-1185">Reference proteome</keyword>
<evidence type="ECO:0000313" key="4">
    <source>
        <dbReference type="EMBL" id="ABW01565.1"/>
    </source>
</evidence>
<dbReference type="PIRSF" id="PIRSF000709">
    <property type="entry name" value="6PFK_2-Ptase"/>
    <property type="match status" value="1"/>
</dbReference>
<proteinExistence type="predicted"/>
<organism evidence="4 5">
    <name type="scientific">Caldivirga maquilingensis (strain ATCC 700844 / DSM 13496 / JCM 10307 / IC-167)</name>
    <dbReference type="NCBI Taxonomy" id="397948"/>
    <lineage>
        <taxon>Archaea</taxon>
        <taxon>Thermoproteota</taxon>
        <taxon>Thermoprotei</taxon>
        <taxon>Thermoproteales</taxon>
        <taxon>Thermoproteaceae</taxon>
        <taxon>Caldivirga</taxon>
    </lineage>
</organism>
<dbReference type="RefSeq" id="WP_012185785.1">
    <property type="nucleotide sequence ID" value="NC_009954.1"/>
</dbReference>
<name>A8MCQ9_CALMQ</name>
<dbReference type="PROSITE" id="PS00175">
    <property type="entry name" value="PG_MUTASE"/>
    <property type="match status" value="1"/>
</dbReference>
<dbReference type="PANTHER" id="PTHR48100">
    <property type="entry name" value="BROAD-SPECIFICITY PHOSPHATASE YOR283W-RELATED"/>
    <property type="match status" value="1"/>
</dbReference>
<evidence type="ECO:0000313" key="5">
    <source>
        <dbReference type="Proteomes" id="UP000001137"/>
    </source>
</evidence>
<accession>A8MCQ9</accession>
<dbReference type="InterPro" id="IPR029033">
    <property type="entry name" value="His_PPase_superfam"/>
</dbReference>
<dbReference type="Proteomes" id="UP000001137">
    <property type="component" value="Chromosome"/>
</dbReference>